<proteinExistence type="inferred from homology"/>
<dbReference type="GO" id="GO:0016705">
    <property type="term" value="F:oxidoreductase activity, acting on paired donors, with incorporation or reduction of molecular oxygen"/>
    <property type="evidence" value="ECO:0007669"/>
    <property type="project" value="InterPro"/>
</dbReference>
<evidence type="ECO:0000256" key="1">
    <source>
        <dbReference type="ARBA" id="ARBA00001971"/>
    </source>
</evidence>
<evidence type="ECO:0000256" key="3">
    <source>
        <dbReference type="ARBA" id="ARBA00022723"/>
    </source>
</evidence>
<evidence type="ECO:0000256" key="5">
    <source>
        <dbReference type="ARBA" id="ARBA00023004"/>
    </source>
</evidence>
<dbReference type="Proteomes" id="UP000531561">
    <property type="component" value="Unassembled WGS sequence"/>
</dbReference>
<comment type="similarity">
    <text evidence="2">Belongs to the cytochrome P450 family.</text>
</comment>
<evidence type="ECO:0000256" key="2">
    <source>
        <dbReference type="ARBA" id="ARBA00010617"/>
    </source>
</evidence>
<dbReference type="GO" id="GO:0005506">
    <property type="term" value="F:iron ion binding"/>
    <property type="evidence" value="ECO:0007669"/>
    <property type="project" value="InterPro"/>
</dbReference>
<keyword evidence="5" id="KW-0408">Iron</keyword>
<evidence type="ECO:0000313" key="8">
    <source>
        <dbReference type="Proteomes" id="UP000531561"/>
    </source>
</evidence>
<dbReference type="GeneID" id="59255937"/>
<reference evidence="7 8" key="1">
    <citation type="journal article" date="2020" name="Phytopathology">
        <title>A high-quality genome resource of Botrytis fragariae, a new and rapidly spreading fungal pathogen causing strawberry gray mold in the U.S.A.</title>
        <authorList>
            <person name="Wu Y."/>
            <person name="Saski C.A."/>
            <person name="Schnabel G."/>
            <person name="Xiao S."/>
            <person name="Hu M."/>
        </authorList>
    </citation>
    <scope>NUCLEOTIDE SEQUENCE [LARGE SCALE GENOMIC DNA]</scope>
    <source>
        <strain evidence="7 8">BVB16</strain>
    </source>
</reference>
<dbReference type="Pfam" id="PF00067">
    <property type="entry name" value="p450"/>
    <property type="match status" value="1"/>
</dbReference>
<dbReference type="GO" id="GO:0020037">
    <property type="term" value="F:heme binding"/>
    <property type="evidence" value="ECO:0007669"/>
    <property type="project" value="InterPro"/>
</dbReference>
<evidence type="ECO:0000256" key="6">
    <source>
        <dbReference type="ARBA" id="ARBA00023026"/>
    </source>
</evidence>
<dbReference type="AlphaFoldDB" id="A0A8H6B1K0"/>
<dbReference type="SUPFAM" id="SSF48264">
    <property type="entry name" value="Cytochrome P450"/>
    <property type="match status" value="1"/>
</dbReference>
<evidence type="ECO:0000313" key="7">
    <source>
        <dbReference type="EMBL" id="KAF5877453.1"/>
    </source>
</evidence>
<dbReference type="RefSeq" id="XP_037196399.1">
    <property type="nucleotide sequence ID" value="XM_037332245.1"/>
</dbReference>
<keyword evidence="6" id="KW-0843">Virulence</keyword>
<comment type="cofactor">
    <cofactor evidence="1">
        <name>heme</name>
        <dbReference type="ChEBI" id="CHEBI:30413"/>
    </cofactor>
</comment>
<dbReference type="InterPro" id="IPR001128">
    <property type="entry name" value="Cyt_P450"/>
</dbReference>
<keyword evidence="4" id="KW-0560">Oxidoreductase</keyword>
<dbReference type="PANTHER" id="PTHR46206">
    <property type="entry name" value="CYTOCHROME P450"/>
    <property type="match status" value="1"/>
</dbReference>
<name>A0A8H6B1K0_9HELO</name>
<protein>
    <submittedName>
        <fullName evidence="7">Putative cytochrome p450 protein</fullName>
    </submittedName>
</protein>
<dbReference type="EMBL" id="JABFCT010000003">
    <property type="protein sequence ID" value="KAF5877453.1"/>
    <property type="molecule type" value="Genomic_DNA"/>
</dbReference>
<comment type="caution">
    <text evidence="7">The sequence shown here is derived from an EMBL/GenBank/DDBJ whole genome shotgun (WGS) entry which is preliminary data.</text>
</comment>
<gene>
    <name evidence="7" type="ORF">Bfra_001820</name>
</gene>
<keyword evidence="3" id="KW-0479">Metal-binding</keyword>
<organism evidence="7 8">
    <name type="scientific">Botrytis fragariae</name>
    <dbReference type="NCBI Taxonomy" id="1964551"/>
    <lineage>
        <taxon>Eukaryota</taxon>
        <taxon>Fungi</taxon>
        <taxon>Dikarya</taxon>
        <taxon>Ascomycota</taxon>
        <taxon>Pezizomycotina</taxon>
        <taxon>Leotiomycetes</taxon>
        <taxon>Helotiales</taxon>
        <taxon>Sclerotiniaceae</taxon>
        <taxon>Botrytis</taxon>
    </lineage>
</organism>
<dbReference type="OrthoDB" id="1844152at2759"/>
<evidence type="ECO:0000256" key="4">
    <source>
        <dbReference type="ARBA" id="ARBA00023002"/>
    </source>
</evidence>
<keyword evidence="8" id="KW-1185">Reference proteome</keyword>
<dbReference type="Gene3D" id="1.10.630.10">
    <property type="entry name" value="Cytochrome P450"/>
    <property type="match status" value="1"/>
</dbReference>
<sequence>MRELDSFMKESQRLNGPSLIGFKHAAMEDINLSDGTILPKSVHMVVPVVPITLESVTLDPGVFQGFRFDHERQKPGQSNLH</sequence>
<accession>A0A8H6B1K0</accession>
<dbReference type="InterPro" id="IPR036396">
    <property type="entry name" value="Cyt_P450_sf"/>
</dbReference>
<dbReference type="GO" id="GO:0004497">
    <property type="term" value="F:monooxygenase activity"/>
    <property type="evidence" value="ECO:0007669"/>
    <property type="project" value="InterPro"/>
</dbReference>